<dbReference type="STRING" id="1149755.A0A2J6QW05"/>
<gene>
    <name evidence="2" type="ORF">L207DRAFT_443864</name>
</gene>
<reference evidence="2 3" key="1">
    <citation type="submission" date="2016-04" db="EMBL/GenBank/DDBJ databases">
        <title>A degradative enzymes factory behind the ericoid mycorrhizal symbiosis.</title>
        <authorList>
            <consortium name="DOE Joint Genome Institute"/>
            <person name="Martino E."/>
            <person name="Morin E."/>
            <person name="Grelet G."/>
            <person name="Kuo A."/>
            <person name="Kohler A."/>
            <person name="Daghino S."/>
            <person name="Barry K."/>
            <person name="Choi C."/>
            <person name="Cichocki N."/>
            <person name="Clum A."/>
            <person name="Copeland A."/>
            <person name="Hainaut M."/>
            <person name="Haridas S."/>
            <person name="Labutti K."/>
            <person name="Lindquist E."/>
            <person name="Lipzen A."/>
            <person name="Khouja H.-R."/>
            <person name="Murat C."/>
            <person name="Ohm R."/>
            <person name="Olson A."/>
            <person name="Spatafora J."/>
            <person name="Veneault-Fourrey C."/>
            <person name="Henrissat B."/>
            <person name="Grigoriev I."/>
            <person name="Martin F."/>
            <person name="Perotto S."/>
        </authorList>
    </citation>
    <scope>NUCLEOTIDE SEQUENCE [LARGE SCALE GENOMIC DNA]</scope>
    <source>
        <strain evidence="2 3">F</strain>
    </source>
</reference>
<organism evidence="2 3">
    <name type="scientific">Hyaloscypha variabilis (strain UAMH 11265 / GT02V1 / F)</name>
    <name type="common">Meliniomyces variabilis</name>
    <dbReference type="NCBI Taxonomy" id="1149755"/>
    <lineage>
        <taxon>Eukaryota</taxon>
        <taxon>Fungi</taxon>
        <taxon>Dikarya</taxon>
        <taxon>Ascomycota</taxon>
        <taxon>Pezizomycotina</taxon>
        <taxon>Leotiomycetes</taxon>
        <taxon>Helotiales</taxon>
        <taxon>Hyaloscyphaceae</taxon>
        <taxon>Hyaloscypha</taxon>
        <taxon>Hyaloscypha variabilis</taxon>
    </lineage>
</organism>
<name>A0A2J6QW05_HYAVF</name>
<feature type="domain" description="Heterokaryon incompatibility" evidence="1">
    <location>
        <begin position="73"/>
        <end position="232"/>
    </location>
</feature>
<dbReference type="PANTHER" id="PTHR33112:SF16">
    <property type="entry name" value="HETEROKARYON INCOMPATIBILITY DOMAIN-CONTAINING PROTEIN"/>
    <property type="match status" value="1"/>
</dbReference>
<dbReference type="AlphaFoldDB" id="A0A2J6QW05"/>
<dbReference type="InterPro" id="IPR010730">
    <property type="entry name" value="HET"/>
</dbReference>
<dbReference type="OrthoDB" id="5125733at2759"/>
<keyword evidence="3" id="KW-1185">Reference proteome</keyword>
<accession>A0A2J6QW05</accession>
<dbReference type="Pfam" id="PF06985">
    <property type="entry name" value="HET"/>
    <property type="match status" value="1"/>
</dbReference>
<feature type="non-terminal residue" evidence="2">
    <location>
        <position position="378"/>
    </location>
</feature>
<evidence type="ECO:0000313" key="2">
    <source>
        <dbReference type="EMBL" id="PMD30440.1"/>
    </source>
</evidence>
<evidence type="ECO:0000259" key="1">
    <source>
        <dbReference type="Pfam" id="PF06985"/>
    </source>
</evidence>
<dbReference type="EMBL" id="KZ613967">
    <property type="protein sequence ID" value="PMD30440.1"/>
    <property type="molecule type" value="Genomic_DNA"/>
</dbReference>
<protein>
    <submittedName>
        <fullName evidence="2">HET-domain-containing protein</fullName>
    </submittedName>
</protein>
<evidence type="ECO:0000313" key="3">
    <source>
        <dbReference type="Proteomes" id="UP000235786"/>
    </source>
</evidence>
<dbReference type="PANTHER" id="PTHR33112">
    <property type="entry name" value="DOMAIN PROTEIN, PUTATIVE-RELATED"/>
    <property type="match status" value="1"/>
</dbReference>
<dbReference type="Proteomes" id="UP000235786">
    <property type="component" value="Unassembled WGS sequence"/>
</dbReference>
<proteinExistence type="predicted"/>
<sequence>MPGLFTSRPVADDSGSEACFKMAKFWLKTCLETHDDLCQVKRSLPLPTRVLDVGIPESPSATLHISNGEYGEWVTLSHCWGKFHPATTTAENLSSQCNGILVSTLPKTFQDAITITRKLGYRYLWIDSLCIIQDSILDWERESVKMNTVYANAVLNISADAAADSSEGIFESSNRKIDGKAPFFTPPRQDYTRIPVHSPKSGLKSTLYASLWHGNEFADNDHIGGRGWVLQEAVLSHRRLRYTSSGIAWSCARVPSFCDETRPHEIHDLTEQDSYITSVYQIPRQPLPPRYIYEPKDAGRRYQVIQWWYRRINDYVNRQLTFSLDKFPAFSGIAEAYCDRTQYHYKAGIMIEDFRRGLLWQPCGRPIDLEVGPSWSWA</sequence>